<evidence type="ECO:0000313" key="1">
    <source>
        <dbReference type="EMBL" id="MCK6255279.1"/>
    </source>
</evidence>
<gene>
    <name evidence="1" type="ORF">LCY76_01290</name>
</gene>
<sequence length="113" mass="12894">MSRYIRKGTAADFQNMKELVGNPDNLMDEWSKEQWVSALEREDVGVFAAEEEGVLHGYAVVRLNKKDPVSLTEKPRALITHLCTMSGEGQLRQMLVQHCLAWARKKGARDFEM</sequence>
<comment type="caution">
    <text evidence="1">The sequence shown here is derived from an EMBL/GenBank/DDBJ whole genome shotgun (WGS) entry which is preliminary data.</text>
</comment>
<protein>
    <recommendedName>
        <fullName evidence="3">N-acetyltransferase domain-containing protein</fullName>
    </recommendedName>
</protein>
<evidence type="ECO:0008006" key="3">
    <source>
        <dbReference type="Google" id="ProtNLM"/>
    </source>
</evidence>
<dbReference type="SUPFAM" id="SSF55729">
    <property type="entry name" value="Acyl-CoA N-acyltransferases (Nat)"/>
    <property type="match status" value="1"/>
</dbReference>
<proteinExistence type="predicted"/>
<dbReference type="EMBL" id="JAIWJX010000002">
    <property type="protein sequence ID" value="MCK6255279.1"/>
    <property type="molecule type" value="Genomic_DNA"/>
</dbReference>
<dbReference type="Gene3D" id="3.40.630.30">
    <property type="match status" value="1"/>
</dbReference>
<dbReference type="InterPro" id="IPR016181">
    <property type="entry name" value="Acyl_CoA_acyltransferase"/>
</dbReference>
<keyword evidence="2" id="KW-1185">Reference proteome</keyword>
<dbReference type="Proteomes" id="UP001139011">
    <property type="component" value="Unassembled WGS sequence"/>
</dbReference>
<evidence type="ECO:0000313" key="2">
    <source>
        <dbReference type="Proteomes" id="UP001139011"/>
    </source>
</evidence>
<accession>A0A9X2BAV6</accession>
<dbReference type="AlphaFoldDB" id="A0A9X2BAV6"/>
<name>A0A9X2BAV6_9BACL</name>
<reference evidence="1" key="1">
    <citation type="submission" date="2021-09" db="EMBL/GenBank/DDBJ databases">
        <title>Genome analysis of Fictibacillus sp. KIGAM418 isolated from marine sediment.</title>
        <authorList>
            <person name="Seo M.-J."/>
            <person name="Cho E.-S."/>
            <person name="Hwang C.Y."/>
        </authorList>
    </citation>
    <scope>NUCLEOTIDE SEQUENCE</scope>
    <source>
        <strain evidence="1">KIGAM418</strain>
    </source>
</reference>
<organism evidence="1 2">
    <name type="scientific">Fictibacillus marinisediminis</name>
    <dbReference type="NCBI Taxonomy" id="2878389"/>
    <lineage>
        <taxon>Bacteria</taxon>
        <taxon>Bacillati</taxon>
        <taxon>Bacillota</taxon>
        <taxon>Bacilli</taxon>
        <taxon>Bacillales</taxon>
        <taxon>Fictibacillaceae</taxon>
        <taxon>Fictibacillus</taxon>
    </lineage>
</organism>
<dbReference type="RefSeq" id="WP_248251139.1">
    <property type="nucleotide sequence ID" value="NZ_JAIWJX010000002.1"/>
</dbReference>